<dbReference type="GO" id="GO:0004523">
    <property type="term" value="F:RNA-DNA hybrid ribonuclease activity"/>
    <property type="evidence" value="ECO:0007669"/>
    <property type="project" value="UniProtKB-EC"/>
</dbReference>
<dbReference type="InterPro" id="IPR036397">
    <property type="entry name" value="RNaseH_sf"/>
</dbReference>
<keyword evidence="4" id="KW-0540">Nuclease</keyword>
<keyword evidence="7" id="KW-0378">Hydrolase</keyword>
<evidence type="ECO:0000256" key="3">
    <source>
        <dbReference type="ARBA" id="ARBA00012180"/>
    </source>
</evidence>
<comment type="caution">
    <text evidence="10">The sequence shown here is derived from an EMBL/GenBank/DDBJ whole genome shotgun (WGS) entry which is preliminary data.</text>
</comment>
<dbReference type="AlphaFoldDB" id="A0A8H5B920"/>
<dbReference type="Gene3D" id="3.30.420.10">
    <property type="entry name" value="Ribonuclease H-like superfamily/Ribonuclease H"/>
    <property type="match status" value="1"/>
</dbReference>
<sequence length="535" mass="60713">MSGLPRVKAEGWMYSPTPVYATCRRTTRHTPTEQPEDYEKEPDESMPAENTEVFDYRISTSGNLSDIFRIFTDDVDTSNEVLIRKVSQGNGESEKIVATDGSCTNNGQEDAIVGAGVFYGHGDATNQSIRLPEQVGDTKIIQSNQTAELVAAMEATEPIAKTIQITLETDSKYVISHLTKSLRKMEDTGYINVNNAEIIRAMIARYRLREAPIHVKWVKGHNGHEGNEEADALVGRATTKVTEDQLVLDVPPKLRITGAKLKMLTQKLAYMAIRQRKSAAMPDRPRTRNVITQVKEQAQTLFDISPTDSVIWTSIRSKDLERKTRYFLWMIANNAYMTGTQWQRTGYTEEAKERAVCQHDRKIEDIAHILSGCESPGQELIWDLTGELWEKKGSSLQWERPALGTIVGARLAVLKTPGGARKTGEERLWRILIAESAYLIWKMRCERVIQKDNVPFTTREIENRWLHMIDERIQLDRCMTNQKYGNKGISPNLVRATWQGLLKREHTLPDDWVTNTGVLVGIESDLRRRTGPRGR</sequence>
<evidence type="ECO:0000256" key="7">
    <source>
        <dbReference type="ARBA" id="ARBA00022801"/>
    </source>
</evidence>
<dbReference type="EC" id="3.1.26.4" evidence="3"/>
<evidence type="ECO:0000256" key="8">
    <source>
        <dbReference type="SAM" id="MobiDB-lite"/>
    </source>
</evidence>
<keyword evidence="11" id="KW-1185">Reference proteome</keyword>
<evidence type="ECO:0000313" key="11">
    <source>
        <dbReference type="Proteomes" id="UP000559256"/>
    </source>
</evidence>
<reference evidence="10 11" key="1">
    <citation type="journal article" date="2020" name="ISME J.">
        <title>Uncovering the hidden diversity of litter-decomposition mechanisms in mushroom-forming fungi.</title>
        <authorList>
            <person name="Floudas D."/>
            <person name="Bentzer J."/>
            <person name="Ahren D."/>
            <person name="Johansson T."/>
            <person name="Persson P."/>
            <person name="Tunlid A."/>
        </authorList>
    </citation>
    <scope>NUCLEOTIDE SEQUENCE [LARGE SCALE GENOMIC DNA]</scope>
    <source>
        <strain evidence="10 11">CBS 291.85</strain>
    </source>
</reference>
<dbReference type="InterPro" id="IPR012337">
    <property type="entry name" value="RNaseH-like_sf"/>
</dbReference>
<comment type="similarity">
    <text evidence="2">Belongs to the RNase H family.</text>
</comment>
<dbReference type="InterPro" id="IPR050092">
    <property type="entry name" value="RNase_H"/>
</dbReference>
<evidence type="ECO:0000256" key="5">
    <source>
        <dbReference type="ARBA" id="ARBA00022723"/>
    </source>
</evidence>
<protein>
    <recommendedName>
        <fullName evidence="3">ribonuclease H</fullName>
        <ecNumber evidence="3">3.1.26.4</ecNumber>
    </recommendedName>
</protein>
<dbReference type="CDD" id="cd09280">
    <property type="entry name" value="RNase_HI_eukaryote_like"/>
    <property type="match status" value="1"/>
</dbReference>
<evidence type="ECO:0000256" key="4">
    <source>
        <dbReference type="ARBA" id="ARBA00022722"/>
    </source>
</evidence>
<dbReference type="Pfam" id="PF00075">
    <property type="entry name" value="RNase_H"/>
    <property type="match status" value="1"/>
</dbReference>
<proteinExistence type="inferred from homology"/>
<organism evidence="10 11">
    <name type="scientific">Tetrapyrgos nigripes</name>
    <dbReference type="NCBI Taxonomy" id="182062"/>
    <lineage>
        <taxon>Eukaryota</taxon>
        <taxon>Fungi</taxon>
        <taxon>Dikarya</taxon>
        <taxon>Basidiomycota</taxon>
        <taxon>Agaricomycotina</taxon>
        <taxon>Agaricomycetes</taxon>
        <taxon>Agaricomycetidae</taxon>
        <taxon>Agaricales</taxon>
        <taxon>Marasmiineae</taxon>
        <taxon>Marasmiaceae</taxon>
        <taxon>Tetrapyrgos</taxon>
    </lineage>
</organism>
<feature type="region of interest" description="Disordered" evidence="8">
    <location>
        <begin position="23"/>
        <end position="46"/>
    </location>
</feature>
<accession>A0A8H5B920</accession>
<comment type="catalytic activity">
    <reaction evidence="1">
        <text>Endonucleolytic cleavage to 5'-phosphomonoester.</text>
        <dbReference type="EC" id="3.1.26.4"/>
    </reaction>
</comment>
<gene>
    <name evidence="10" type="ORF">D9758_019007</name>
</gene>
<keyword evidence="6" id="KW-0255">Endonuclease</keyword>
<dbReference type="GO" id="GO:0003676">
    <property type="term" value="F:nucleic acid binding"/>
    <property type="evidence" value="ECO:0007669"/>
    <property type="project" value="InterPro"/>
</dbReference>
<dbReference type="OrthoDB" id="2752996at2759"/>
<keyword evidence="5" id="KW-0479">Metal-binding</keyword>
<dbReference type="PANTHER" id="PTHR10642:SF26">
    <property type="entry name" value="RIBONUCLEASE H1"/>
    <property type="match status" value="1"/>
</dbReference>
<feature type="domain" description="RNase H type-1" evidence="9">
    <location>
        <begin position="91"/>
        <end position="239"/>
    </location>
</feature>
<dbReference type="GO" id="GO:0046872">
    <property type="term" value="F:metal ion binding"/>
    <property type="evidence" value="ECO:0007669"/>
    <property type="project" value="UniProtKB-KW"/>
</dbReference>
<dbReference type="GO" id="GO:0043137">
    <property type="term" value="P:DNA replication, removal of RNA primer"/>
    <property type="evidence" value="ECO:0007669"/>
    <property type="project" value="TreeGrafter"/>
</dbReference>
<dbReference type="PANTHER" id="PTHR10642">
    <property type="entry name" value="RIBONUCLEASE H1"/>
    <property type="match status" value="1"/>
</dbReference>
<evidence type="ECO:0000313" key="10">
    <source>
        <dbReference type="EMBL" id="KAF5318885.1"/>
    </source>
</evidence>
<dbReference type="SUPFAM" id="SSF53098">
    <property type="entry name" value="Ribonuclease H-like"/>
    <property type="match status" value="1"/>
</dbReference>
<feature type="compositionally biased region" description="Acidic residues" evidence="8">
    <location>
        <begin position="34"/>
        <end position="46"/>
    </location>
</feature>
<dbReference type="EMBL" id="JAACJM010000446">
    <property type="protein sequence ID" value="KAF5318885.1"/>
    <property type="molecule type" value="Genomic_DNA"/>
</dbReference>
<dbReference type="Proteomes" id="UP000559256">
    <property type="component" value="Unassembled WGS sequence"/>
</dbReference>
<dbReference type="InterPro" id="IPR002156">
    <property type="entry name" value="RNaseH_domain"/>
</dbReference>
<evidence type="ECO:0000256" key="6">
    <source>
        <dbReference type="ARBA" id="ARBA00022759"/>
    </source>
</evidence>
<evidence type="ECO:0000256" key="1">
    <source>
        <dbReference type="ARBA" id="ARBA00000077"/>
    </source>
</evidence>
<evidence type="ECO:0000259" key="9">
    <source>
        <dbReference type="PROSITE" id="PS50879"/>
    </source>
</evidence>
<dbReference type="PROSITE" id="PS50879">
    <property type="entry name" value="RNASE_H_1"/>
    <property type="match status" value="1"/>
</dbReference>
<name>A0A8H5B920_9AGAR</name>
<evidence type="ECO:0000256" key="2">
    <source>
        <dbReference type="ARBA" id="ARBA00005300"/>
    </source>
</evidence>